<dbReference type="GO" id="GO:0016567">
    <property type="term" value="P:protein ubiquitination"/>
    <property type="evidence" value="ECO:0007669"/>
    <property type="project" value="UniProtKB-UniRule"/>
</dbReference>
<feature type="domain" description="SKP1 component dimerisation" evidence="5">
    <location>
        <begin position="120"/>
        <end position="166"/>
    </location>
</feature>
<dbReference type="InterPro" id="IPR016897">
    <property type="entry name" value="SKP1"/>
</dbReference>
<evidence type="ECO:0000256" key="2">
    <source>
        <dbReference type="ARBA" id="ARBA00009993"/>
    </source>
</evidence>
<dbReference type="FunFam" id="3.30.710.10:FF:000026">
    <property type="entry name" value="E3 ubiquitin ligase complex SCF subunit"/>
    <property type="match status" value="1"/>
</dbReference>
<accession>A0AB40CKS7</accession>
<dbReference type="GO" id="GO:0006511">
    <property type="term" value="P:ubiquitin-dependent protein catabolic process"/>
    <property type="evidence" value="ECO:0007669"/>
    <property type="project" value="InterPro"/>
</dbReference>
<dbReference type="GO" id="GO:0009867">
    <property type="term" value="P:jasmonic acid mediated signaling pathway"/>
    <property type="evidence" value="ECO:0007669"/>
    <property type="project" value="UniProtKB-ARBA"/>
</dbReference>
<sequence>MTNEEGEEDEDLREEGIRVESSDGDFFEVEKAVAIQFQTIKGKIEDDCGNNEIALDNVTSNILSKVIMYCKKHSEFTLKDTIENEAMTKDLKSWDENFIKVDRMTLFDLFQAASYLNINGLIDLCCQAVADLIKGKSPDEMHMILNIKNDYTPEEEEEVRSENSWAFK</sequence>
<evidence type="ECO:0000256" key="1">
    <source>
        <dbReference type="ARBA" id="ARBA00004906"/>
    </source>
</evidence>
<dbReference type="PIRSF" id="PIRSF028729">
    <property type="entry name" value="E3_ubiquit_lig_SCF_Skp"/>
    <property type="match status" value="1"/>
</dbReference>
<evidence type="ECO:0000256" key="4">
    <source>
        <dbReference type="PIRNR" id="PIRNR028729"/>
    </source>
</evidence>
<dbReference type="SUPFAM" id="SSF81382">
    <property type="entry name" value="Skp1 dimerisation domain-like"/>
    <property type="match status" value="1"/>
</dbReference>
<dbReference type="Pfam" id="PF03931">
    <property type="entry name" value="Skp1_POZ"/>
    <property type="match status" value="1"/>
</dbReference>
<gene>
    <name evidence="8" type="primary">LOC120276142</name>
</gene>
<evidence type="ECO:0000256" key="3">
    <source>
        <dbReference type="ARBA" id="ARBA00022786"/>
    </source>
</evidence>
<dbReference type="InterPro" id="IPR016072">
    <property type="entry name" value="Skp1_comp_dimer"/>
</dbReference>
<dbReference type="GeneID" id="120276142"/>
<dbReference type="AlphaFoldDB" id="A0AB40CKS7"/>
<evidence type="ECO:0000259" key="6">
    <source>
        <dbReference type="Pfam" id="PF03931"/>
    </source>
</evidence>
<dbReference type="InterPro" id="IPR036296">
    <property type="entry name" value="SKP1-like_dim_sf"/>
</dbReference>
<dbReference type="Gene3D" id="3.30.710.10">
    <property type="entry name" value="Potassium Channel Kv1.1, Chain A"/>
    <property type="match status" value="1"/>
</dbReference>
<dbReference type="CDD" id="cd18322">
    <property type="entry name" value="BTB_POZ_SKP1"/>
    <property type="match status" value="1"/>
</dbReference>
<feature type="domain" description="SKP1 component POZ" evidence="6">
    <location>
        <begin position="17"/>
        <end position="74"/>
    </location>
</feature>
<comment type="function">
    <text evidence="4">Involved in ubiquitination and subsequent proteasomal degradation of target proteins. Together with CUL1, RBX1 and a F-box protein, it forms a SCF E3 ubiquitin ligase complex. The functional specificity of this complex depends on the type of F-box protein. In the SCF complex, it serves as an adapter that links the F-box protein to CUL1.</text>
</comment>
<keyword evidence="7" id="KW-1185">Reference proteome</keyword>
<protein>
    <recommendedName>
        <fullName evidence="4">SKP1-like protein</fullName>
    </recommendedName>
</protein>
<dbReference type="PANTHER" id="PTHR11165">
    <property type="entry name" value="SKP1"/>
    <property type="match status" value="1"/>
</dbReference>
<comment type="similarity">
    <text evidence="2 4">Belongs to the SKP1 family.</text>
</comment>
<dbReference type="SUPFAM" id="SSF54695">
    <property type="entry name" value="POZ domain"/>
    <property type="match status" value="1"/>
</dbReference>
<name>A0AB40CKS7_DIOCR</name>
<reference evidence="8" key="1">
    <citation type="submission" date="2025-08" db="UniProtKB">
        <authorList>
            <consortium name="RefSeq"/>
        </authorList>
    </citation>
    <scope>IDENTIFICATION</scope>
</reference>
<dbReference type="RefSeq" id="XP_039138809.1">
    <property type="nucleotide sequence ID" value="XM_039282875.1"/>
</dbReference>
<comment type="subunit">
    <text evidence="4">Part of a SCF (SKP1-cullin-F-box) protein ligase complex.</text>
</comment>
<dbReference type="InterPro" id="IPR001232">
    <property type="entry name" value="SKP1-like"/>
</dbReference>
<evidence type="ECO:0000259" key="5">
    <source>
        <dbReference type="Pfam" id="PF01466"/>
    </source>
</evidence>
<comment type="pathway">
    <text evidence="1 4">Protein modification; protein ubiquitination.</text>
</comment>
<evidence type="ECO:0000313" key="8">
    <source>
        <dbReference type="RefSeq" id="XP_039138809.1"/>
    </source>
</evidence>
<proteinExistence type="inferred from homology"/>
<dbReference type="InterPro" id="IPR011333">
    <property type="entry name" value="SKP1/BTB/POZ_sf"/>
</dbReference>
<dbReference type="Proteomes" id="UP001515500">
    <property type="component" value="Chromosome 14"/>
</dbReference>
<evidence type="ECO:0000313" key="7">
    <source>
        <dbReference type="Proteomes" id="UP001515500"/>
    </source>
</evidence>
<dbReference type="SMART" id="SM00512">
    <property type="entry name" value="Skp1"/>
    <property type="match status" value="1"/>
</dbReference>
<keyword evidence="3 4" id="KW-0833">Ubl conjugation pathway</keyword>
<organism evidence="7 8">
    <name type="scientific">Dioscorea cayennensis subsp. rotundata</name>
    <name type="common">White Guinea yam</name>
    <name type="synonym">Dioscorea rotundata</name>
    <dbReference type="NCBI Taxonomy" id="55577"/>
    <lineage>
        <taxon>Eukaryota</taxon>
        <taxon>Viridiplantae</taxon>
        <taxon>Streptophyta</taxon>
        <taxon>Embryophyta</taxon>
        <taxon>Tracheophyta</taxon>
        <taxon>Spermatophyta</taxon>
        <taxon>Magnoliopsida</taxon>
        <taxon>Liliopsida</taxon>
        <taxon>Dioscoreales</taxon>
        <taxon>Dioscoreaceae</taxon>
        <taxon>Dioscorea</taxon>
    </lineage>
</organism>
<dbReference type="Pfam" id="PF01466">
    <property type="entry name" value="Skp1"/>
    <property type="match status" value="1"/>
</dbReference>
<dbReference type="InterPro" id="IPR016073">
    <property type="entry name" value="Skp1_comp_POZ"/>
</dbReference>